<name>A0AAD3XWK2_NEPGR</name>
<dbReference type="Proteomes" id="UP001279734">
    <property type="component" value="Unassembled WGS sequence"/>
</dbReference>
<accession>A0AAD3XWK2</accession>
<evidence type="ECO:0000256" key="2">
    <source>
        <dbReference type="ARBA" id="ARBA00022679"/>
    </source>
</evidence>
<keyword evidence="2" id="KW-0808">Transferase</keyword>
<evidence type="ECO:0000313" key="4">
    <source>
        <dbReference type="Proteomes" id="UP001279734"/>
    </source>
</evidence>
<protein>
    <submittedName>
        <fullName evidence="3">Uncharacterized protein</fullName>
    </submittedName>
</protein>
<dbReference type="SUPFAM" id="SSF53756">
    <property type="entry name" value="UDP-Glycosyltransferase/glycogen phosphorylase"/>
    <property type="match status" value="1"/>
</dbReference>
<dbReference type="PANTHER" id="PTHR11926:SF1464">
    <property type="entry name" value="UDP-GLYCOSYLTRANSFERASE 76B1-LIKE"/>
    <property type="match status" value="1"/>
</dbReference>
<evidence type="ECO:0000313" key="3">
    <source>
        <dbReference type="EMBL" id="GMH19079.1"/>
    </source>
</evidence>
<dbReference type="InterPro" id="IPR002213">
    <property type="entry name" value="UDP_glucos_trans"/>
</dbReference>
<dbReference type="Gene3D" id="3.40.50.2000">
    <property type="entry name" value="Glycogen Phosphorylase B"/>
    <property type="match status" value="2"/>
</dbReference>
<sequence length="431" mass="47266">MFELAHVLHSQGFSISIIHTQFNAPNPANHADFSFHPIPDGLSEAEASMADLMPLFTSLNGKCAAPFRDRLSQMLVDAAASDQEEPIACLISDAFWYFSQDVADGLGLPRFVLRTGNVSSFVVLAALPLLRQKGYFPIQESQLESPVPEFPPLKVKDIPKVRTSDPELLFTFVTRMRAATKASRGLIFNTFQELEEPAIEKLRREFGIPVFPVGPFHKSVPPSSTSLLPPDGTCISWLNTQPPKSVLYVSFGSLAAISESDFSEIAWGLADSNRPFLWVIRPGLVRGSKGVHPLPEGLGGTVAGRAHIVDWAPQLDVLAHPATGGFWTHNGWNSTLESICEGVPMICLPCFADQMVNARYVSDVWKVGIQLENGIGRGEVATAVRRLMAEEGGEEMRTRIEYLKEKAILCLKQGGSSYKSLQSLTSHMLSF</sequence>
<gene>
    <name evidence="3" type="ORF">Nepgr_020920</name>
</gene>
<dbReference type="PANTHER" id="PTHR11926">
    <property type="entry name" value="GLUCOSYL/GLUCURONOSYL TRANSFERASES"/>
    <property type="match status" value="1"/>
</dbReference>
<evidence type="ECO:0000256" key="1">
    <source>
        <dbReference type="ARBA" id="ARBA00009995"/>
    </source>
</evidence>
<organism evidence="3 4">
    <name type="scientific">Nepenthes gracilis</name>
    <name type="common">Slender pitcher plant</name>
    <dbReference type="NCBI Taxonomy" id="150966"/>
    <lineage>
        <taxon>Eukaryota</taxon>
        <taxon>Viridiplantae</taxon>
        <taxon>Streptophyta</taxon>
        <taxon>Embryophyta</taxon>
        <taxon>Tracheophyta</taxon>
        <taxon>Spermatophyta</taxon>
        <taxon>Magnoliopsida</taxon>
        <taxon>eudicotyledons</taxon>
        <taxon>Gunneridae</taxon>
        <taxon>Pentapetalae</taxon>
        <taxon>Caryophyllales</taxon>
        <taxon>Nepenthaceae</taxon>
        <taxon>Nepenthes</taxon>
    </lineage>
</organism>
<comment type="similarity">
    <text evidence="1">Belongs to the UDP-glycosyltransferase family.</text>
</comment>
<dbReference type="EMBL" id="BSYO01000020">
    <property type="protein sequence ID" value="GMH19079.1"/>
    <property type="molecule type" value="Genomic_DNA"/>
</dbReference>
<dbReference type="CDD" id="cd03784">
    <property type="entry name" value="GT1_Gtf-like"/>
    <property type="match status" value="1"/>
</dbReference>
<reference evidence="3" key="1">
    <citation type="submission" date="2023-05" db="EMBL/GenBank/DDBJ databases">
        <title>Nepenthes gracilis genome sequencing.</title>
        <authorList>
            <person name="Fukushima K."/>
        </authorList>
    </citation>
    <scope>NUCLEOTIDE SEQUENCE</scope>
    <source>
        <strain evidence="3">SING2019-196</strain>
    </source>
</reference>
<proteinExistence type="inferred from homology"/>
<dbReference type="AlphaFoldDB" id="A0AAD3XWK2"/>
<dbReference type="GO" id="GO:0080044">
    <property type="term" value="F:quercetin 7-O-glucosyltransferase activity"/>
    <property type="evidence" value="ECO:0007669"/>
    <property type="project" value="TreeGrafter"/>
</dbReference>
<dbReference type="FunFam" id="3.40.50.2000:FF:000040">
    <property type="entry name" value="UDP-glycosyltransferase 76C1"/>
    <property type="match status" value="1"/>
</dbReference>
<dbReference type="FunFam" id="3.40.50.2000:FF:000120">
    <property type="entry name" value="UDP-glycosyltransferase 76C1"/>
    <property type="match status" value="1"/>
</dbReference>
<keyword evidence="4" id="KW-1185">Reference proteome</keyword>
<dbReference type="GO" id="GO:0080043">
    <property type="term" value="F:quercetin 3-O-glucosyltransferase activity"/>
    <property type="evidence" value="ECO:0007669"/>
    <property type="project" value="TreeGrafter"/>
</dbReference>
<dbReference type="Pfam" id="PF00201">
    <property type="entry name" value="UDPGT"/>
    <property type="match status" value="1"/>
</dbReference>
<comment type="caution">
    <text evidence="3">The sequence shown here is derived from an EMBL/GenBank/DDBJ whole genome shotgun (WGS) entry which is preliminary data.</text>
</comment>